<protein>
    <recommendedName>
        <fullName evidence="10">dITP/XTP pyrophosphatase</fullName>
        <ecNumber evidence="10">3.6.1.66</ecNumber>
    </recommendedName>
    <alternativeName>
        <fullName evidence="10">Non-canonical purine NTP pyrophosphatase</fullName>
    </alternativeName>
    <alternativeName>
        <fullName evidence="10">Non-standard purine NTP pyrophosphatase</fullName>
    </alternativeName>
    <alternativeName>
        <fullName evidence="10">Nucleoside-triphosphate diphosphatase</fullName>
    </alternativeName>
    <alternativeName>
        <fullName evidence="10">Nucleoside-triphosphate pyrophosphatase</fullName>
        <shortName evidence="10">NTPase</shortName>
    </alternativeName>
</protein>
<feature type="binding site" evidence="10">
    <location>
        <begin position="168"/>
        <end position="171"/>
    </location>
    <ligand>
        <name>substrate</name>
    </ligand>
</feature>
<evidence type="ECO:0000256" key="2">
    <source>
        <dbReference type="ARBA" id="ARBA00011738"/>
    </source>
</evidence>
<dbReference type="InterPro" id="IPR002637">
    <property type="entry name" value="RdgB/HAM1"/>
</dbReference>
<keyword evidence="13" id="KW-1185">Reference proteome</keyword>
<evidence type="ECO:0000313" key="13">
    <source>
        <dbReference type="Proteomes" id="UP000070442"/>
    </source>
</evidence>
<evidence type="ECO:0000256" key="6">
    <source>
        <dbReference type="ARBA" id="ARBA00022842"/>
    </source>
</evidence>
<dbReference type="GO" id="GO:0000166">
    <property type="term" value="F:nucleotide binding"/>
    <property type="evidence" value="ECO:0007669"/>
    <property type="project" value="UniProtKB-KW"/>
</dbReference>
<feature type="binding site" evidence="10">
    <location>
        <position position="88"/>
    </location>
    <ligand>
        <name>Mg(2+)</name>
        <dbReference type="ChEBI" id="CHEBI:18420"/>
    </ligand>
</feature>
<keyword evidence="3 10" id="KW-0479">Metal-binding</keyword>
<comment type="similarity">
    <text evidence="1 10 11">Belongs to the HAM1 NTPase family.</text>
</comment>
<dbReference type="GO" id="GO:0005829">
    <property type="term" value="C:cytosol"/>
    <property type="evidence" value="ECO:0007669"/>
    <property type="project" value="TreeGrafter"/>
</dbReference>
<dbReference type="CDD" id="cd00515">
    <property type="entry name" value="HAM1"/>
    <property type="match status" value="1"/>
</dbReference>
<dbReference type="GO" id="GO:0009117">
    <property type="term" value="P:nucleotide metabolic process"/>
    <property type="evidence" value="ECO:0007669"/>
    <property type="project" value="UniProtKB-KW"/>
</dbReference>
<organism evidence="12 13">
    <name type="scientific">Aedoeadaptatus coxii</name>
    <dbReference type="NCBI Taxonomy" id="755172"/>
    <lineage>
        <taxon>Bacteria</taxon>
        <taxon>Bacillati</taxon>
        <taxon>Bacillota</taxon>
        <taxon>Tissierellia</taxon>
        <taxon>Tissierellales</taxon>
        <taxon>Peptoniphilaceae</taxon>
        <taxon>Aedoeadaptatus</taxon>
    </lineage>
</organism>
<evidence type="ECO:0000256" key="7">
    <source>
        <dbReference type="ARBA" id="ARBA00023080"/>
    </source>
</evidence>
<evidence type="ECO:0000313" key="12">
    <source>
        <dbReference type="EMBL" id="KXB64999.1"/>
    </source>
</evidence>
<dbReference type="NCBIfam" id="TIGR00042">
    <property type="entry name" value="RdgB/HAM1 family non-canonical purine NTP pyrophosphatase"/>
    <property type="match status" value="1"/>
</dbReference>
<comment type="caution">
    <text evidence="10">Lacks conserved residue(s) required for the propagation of feature annotation.</text>
</comment>
<comment type="caution">
    <text evidence="12">The sequence shown here is derived from an EMBL/GenBank/DDBJ whole genome shotgun (WGS) entry which is preliminary data.</text>
</comment>
<dbReference type="InterPro" id="IPR029001">
    <property type="entry name" value="ITPase-like_fam"/>
</dbReference>
<evidence type="ECO:0000256" key="11">
    <source>
        <dbReference type="RuleBase" id="RU003781"/>
    </source>
</evidence>
<evidence type="ECO:0000256" key="1">
    <source>
        <dbReference type="ARBA" id="ARBA00008023"/>
    </source>
</evidence>
<evidence type="ECO:0000256" key="4">
    <source>
        <dbReference type="ARBA" id="ARBA00022741"/>
    </source>
</evidence>
<dbReference type="GO" id="GO:0017111">
    <property type="term" value="F:ribonucleoside triphosphate phosphatase activity"/>
    <property type="evidence" value="ECO:0007669"/>
    <property type="project" value="InterPro"/>
</dbReference>
<dbReference type="InterPro" id="IPR020922">
    <property type="entry name" value="dITP/XTP_pyrophosphatase"/>
</dbReference>
<dbReference type="EMBL" id="LSDG01000045">
    <property type="protein sequence ID" value="KXB64999.1"/>
    <property type="molecule type" value="Genomic_DNA"/>
</dbReference>
<reference evidence="13" key="1">
    <citation type="submission" date="2016-01" db="EMBL/GenBank/DDBJ databases">
        <authorList>
            <person name="Mitreva M."/>
            <person name="Pepin K.H."/>
            <person name="Mihindukulasuriya K.A."/>
            <person name="Fulton R."/>
            <person name="Fronick C."/>
            <person name="O'Laughlin M."/>
            <person name="Miner T."/>
            <person name="Herter B."/>
            <person name="Rosa B.A."/>
            <person name="Cordes M."/>
            <person name="Tomlinson C."/>
            <person name="Wollam A."/>
            <person name="Palsikar V.B."/>
            <person name="Mardis E.R."/>
            <person name="Wilson R.K."/>
        </authorList>
    </citation>
    <scope>NUCLEOTIDE SEQUENCE [LARGE SCALE GENOMIC DNA]</scope>
    <source>
        <strain evidence="13">DNF00729</strain>
    </source>
</reference>
<evidence type="ECO:0000256" key="3">
    <source>
        <dbReference type="ARBA" id="ARBA00022723"/>
    </source>
</evidence>
<evidence type="ECO:0000256" key="5">
    <source>
        <dbReference type="ARBA" id="ARBA00022801"/>
    </source>
</evidence>
<comment type="catalytic activity">
    <reaction evidence="9 10">
        <text>XTP + H2O = XMP + diphosphate + H(+)</text>
        <dbReference type="Rhea" id="RHEA:28610"/>
        <dbReference type="ChEBI" id="CHEBI:15377"/>
        <dbReference type="ChEBI" id="CHEBI:15378"/>
        <dbReference type="ChEBI" id="CHEBI:33019"/>
        <dbReference type="ChEBI" id="CHEBI:57464"/>
        <dbReference type="ChEBI" id="CHEBI:61314"/>
        <dbReference type="EC" id="3.6.1.66"/>
    </reaction>
</comment>
<dbReference type="GO" id="GO:0036220">
    <property type="term" value="F:ITP diphosphatase activity"/>
    <property type="evidence" value="ECO:0007669"/>
    <property type="project" value="UniProtKB-UniRule"/>
</dbReference>
<dbReference type="GO" id="GO:0046872">
    <property type="term" value="F:metal ion binding"/>
    <property type="evidence" value="ECO:0007669"/>
    <property type="project" value="UniProtKB-KW"/>
</dbReference>
<dbReference type="GO" id="GO:0009146">
    <property type="term" value="P:purine nucleoside triphosphate catabolic process"/>
    <property type="evidence" value="ECO:0007669"/>
    <property type="project" value="UniProtKB-UniRule"/>
</dbReference>
<sequence length="211" mass="23157">MIKNTCKEGGKPSFFKGETMKIILSTDNAHKLNEIGELLEGKVQLLSKTEAGFGDLHPVEDGDTLEANAFIKIKDILCDADDIVIGDDTGLFVHALNGEPGVYSARYAGPEGNDEKNRKKLLKALDGVEDRSAYFKTVIAVKRGEENYTVEGICRGKIIEEERGNSGFGYDPLFVPEGEEKTFAEMSDEQKNAISHRGRALQAFIKSINLA</sequence>
<feature type="active site" description="Proton acceptor" evidence="10">
    <location>
        <position position="88"/>
    </location>
</feature>
<dbReference type="AlphaFoldDB" id="A0A134ABB4"/>
<keyword evidence="5 10" id="KW-0378">Hydrolase</keyword>
<proteinExistence type="inferred from homology"/>
<comment type="catalytic activity">
    <reaction evidence="10">
        <text>ITP + H2O = IMP + diphosphate + H(+)</text>
        <dbReference type="Rhea" id="RHEA:29399"/>
        <dbReference type="ChEBI" id="CHEBI:15377"/>
        <dbReference type="ChEBI" id="CHEBI:15378"/>
        <dbReference type="ChEBI" id="CHEBI:33019"/>
        <dbReference type="ChEBI" id="CHEBI:58053"/>
        <dbReference type="ChEBI" id="CHEBI:61402"/>
        <dbReference type="EC" id="3.6.1.66"/>
    </reaction>
</comment>
<keyword evidence="4 10" id="KW-0547">Nucleotide-binding</keyword>
<keyword evidence="6 10" id="KW-0460">Magnesium</keyword>
<feature type="binding site" evidence="10">
    <location>
        <begin position="196"/>
        <end position="197"/>
    </location>
    <ligand>
        <name>substrate</name>
    </ligand>
</feature>
<dbReference type="PATRIC" id="fig|755172.3.peg.1467"/>
<keyword evidence="7 10" id="KW-0546">Nucleotide metabolism</keyword>
<comment type="function">
    <text evidence="10">Pyrophosphatase that catalyzes the hydrolysis of nucleoside triphosphates to their monophosphate derivatives, with a high preference for the non-canonical purine nucleotides XTP (xanthosine triphosphate), dITP (deoxyinosine triphosphate) and ITP. Seems to function as a house-cleaning enzyme that removes non-canonical purine nucleotides from the nucleotide pool, thus preventing their incorporation into DNA/RNA and avoiding chromosomal lesions.</text>
</comment>
<evidence type="ECO:0000256" key="9">
    <source>
        <dbReference type="ARBA" id="ARBA00052017"/>
    </source>
</evidence>
<evidence type="ECO:0000256" key="8">
    <source>
        <dbReference type="ARBA" id="ARBA00051875"/>
    </source>
</evidence>
<accession>A0A134ABB4</accession>
<feature type="binding site" evidence="10">
    <location>
        <position position="89"/>
    </location>
    <ligand>
        <name>substrate</name>
    </ligand>
</feature>
<dbReference type="FunFam" id="3.90.950.10:FF:000001">
    <property type="entry name" value="dITP/XTP pyrophosphatase"/>
    <property type="match status" value="1"/>
</dbReference>
<dbReference type="GO" id="GO:0035870">
    <property type="term" value="F:dITP diphosphatase activity"/>
    <property type="evidence" value="ECO:0007669"/>
    <property type="project" value="UniProtKB-UniRule"/>
</dbReference>
<dbReference type="HAMAP" id="MF_01405">
    <property type="entry name" value="Non_canon_purine_NTPase"/>
    <property type="match status" value="1"/>
</dbReference>
<dbReference type="SUPFAM" id="SSF52972">
    <property type="entry name" value="ITPase-like"/>
    <property type="match status" value="1"/>
</dbReference>
<dbReference type="STRING" id="755172.HMPREF1863_01505"/>
<comment type="catalytic activity">
    <reaction evidence="8 10">
        <text>dITP + H2O = dIMP + diphosphate + H(+)</text>
        <dbReference type="Rhea" id="RHEA:28342"/>
        <dbReference type="ChEBI" id="CHEBI:15377"/>
        <dbReference type="ChEBI" id="CHEBI:15378"/>
        <dbReference type="ChEBI" id="CHEBI:33019"/>
        <dbReference type="ChEBI" id="CHEBI:61194"/>
        <dbReference type="ChEBI" id="CHEBI:61382"/>
        <dbReference type="EC" id="3.6.1.66"/>
    </reaction>
</comment>
<dbReference type="Pfam" id="PF01725">
    <property type="entry name" value="Ham1p_like"/>
    <property type="match status" value="1"/>
</dbReference>
<dbReference type="EC" id="3.6.1.66" evidence="10"/>
<dbReference type="Gene3D" id="3.90.950.10">
    <property type="match status" value="1"/>
</dbReference>
<evidence type="ECO:0000256" key="10">
    <source>
        <dbReference type="HAMAP-Rule" id="MF_01405"/>
    </source>
</evidence>
<dbReference type="GO" id="GO:0036222">
    <property type="term" value="F:XTP diphosphatase activity"/>
    <property type="evidence" value="ECO:0007669"/>
    <property type="project" value="UniProtKB-UniRule"/>
</dbReference>
<comment type="cofactor">
    <cofactor evidence="10">
        <name>Mg(2+)</name>
        <dbReference type="ChEBI" id="CHEBI:18420"/>
    </cofactor>
    <text evidence="10">Binds 1 Mg(2+) ion per subunit.</text>
</comment>
<dbReference type="PANTHER" id="PTHR11067">
    <property type="entry name" value="INOSINE TRIPHOSPHATE PYROPHOSPHATASE/HAM1 PROTEIN"/>
    <property type="match status" value="1"/>
</dbReference>
<gene>
    <name evidence="12" type="ORF">HMPREF1863_01505</name>
</gene>
<feature type="binding site" evidence="10">
    <location>
        <position position="191"/>
    </location>
    <ligand>
        <name>substrate</name>
    </ligand>
</feature>
<dbReference type="Proteomes" id="UP000070442">
    <property type="component" value="Unassembled WGS sequence"/>
</dbReference>
<feature type="binding site" evidence="10">
    <location>
        <begin position="26"/>
        <end position="31"/>
    </location>
    <ligand>
        <name>substrate</name>
    </ligand>
</feature>
<name>A0A134ABB4_9FIRM</name>
<comment type="subunit">
    <text evidence="2 10">Homodimer.</text>
</comment>
<dbReference type="PANTHER" id="PTHR11067:SF9">
    <property type="entry name" value="INOSINE TRIPHOSPHATE PYROPHOSPHATASE"/>
    <property type="match status" value="1"/>
</dbReference>